<sequence length="154" mass="15864">MAIAALITWIITAGFGFYMLGTWLRGGGARGGGPSARSHFRPPVVFGHFGLAAAGLVVWIVYLVTDSSLLAWIAFVDLLVVVTLGDVLVLRWTKDRRTAGAAPVAANAPAATSTGAATTLVEQQIPRTIVIVHGVFAVTTVVLVLLAALGVGGS</sequence>
<comment type="caution">
    <text evidence="2">The sequence shown here is derived from an EMBL/GenBank/DDBJ whole genome shotgun (WGS) entry which is preliminary data.</text>
</comment>
<feature type="transmembrane region" description="Helical" evidence="1">
    <location>
        <begin position="6"/>
        <end position="24"/>
    </location>
</feature>
<feature type="transmembrane region" description="Helical" evidence="1">
    <location>
        <begin position="45"/>
        <end position="64"/>
    </location>
</feature>
<evidence type="ECO:0008006" key="4">
    <source>
        <dbReference type="Google" id="ProtNLM"/>
    </source>
</evidence>
<proteinExistence type="predicted"/>
<keyword evidence="1" id="KW-1133">Transmembrane helix</keyword>
<protein>
    <recommendedName>
        <fullName evidence="4">DUF2269 family protein</fullName>
    </recommendedName>
</protein>
<accession>A0ABS2RN65</accession>
<keyword evidence="1" id="KW-0472">Membrane</keyword>
<evidence type="ECO:0000313" key="2">
    <source>
        <dbReference type="EMBL" id="MBM7800417.1"/>
    </source>
</evidence>
<organism evidence="2 3">
    <name type="scientific">Microlunatus panaciterrae</name>
    <dbReference type="NCBI Taxonomy" id="400768"/>
    <lineage>
        <taxon>Bacteria</taxon>
        <taxon>Bacillati</taxon>
        <taxon>Actinomycetota</taxon>
        <taxon>Actinomycetes</taxon>
        <taxon>Propionibacteriales</taxon>
        <taxon>Propionibacteriaceae</taxon>
        <taxon>Microlunatus</taxon>
    </lineage>
</organism>
<feature type="transmembrane region" description="Helical" evidence="1">
    <location>
        <begin position="129"/>
        <end position="151"/>
    </location>
</feature>
<dbReference type="Proteomes" id="UP000704762">
    <property type="component" value="Unassembled WGS sequence"/>
</dbReference>
<gene>
    <name evidence="2" type="ORF">JOE57_003338</name>
</gene>
<feature type="transmembrane region" description="Helical" evidence="1">
    <location>
        <begin position="70"/>
        <end position="90"/>
    </location>
</feature>
<name>A0ABS2RN65_9ACTN</name>
<evidence type="ECO:0000256" key="1">
    <source>
        <dbReference type="SAM" id="Phobius"/>
    </source>
</evidence>
<keyword evidence="1" id="KW-0812">Transmembrane</keyword>
<dbReference type="RefSeq" id="WP_204919728.1">
    <property type="nucleotide sequence ID" value="NZ_BAAAQP010000003.1"/>
</dbReference>
<keyword evidence="3" id="KW-1185">Reference proteome</keyword>
<evidence type="ECO:0000313" key="3">
    <source>
        <dbReference type="Proteomes" id="UP000704762"/>
    </source>
</evidence>
<reference evidence="2 3" key="1">
    <citation type="submission" date="2021-01" db="EMBL/GenBank/DDBJ databases">
        <title>Sequencing the genomes of 1000 actinobacteria strains.</title>
        <authorList>
            <person name="Klenk H.-P."/>
        </authorList>
    </citation>
    <scope>NUCLEOTIDE SEQUENCE [LARGE SCALE GENOMIC DNA]</scope>
    <source>
        <strain evidence="2 3">DSM 18662</strain>
    </source>
</reference>
<dbReference type="EMBL" id="JAFBCF010000001">
    <property type="protein sequence ID" value="MBM7800417.1"/>
    <property type="molecule type" value="Genomic_DNA"/>
</dbReference>